<dbReference type="AlphaFoldDB" id="A0A511Z2Y6"/>
<evidence type="ECO:0000256" key="8">
    <source>
        <dbReference type="ARBA" id="ARBA00023136"/>
    </source>
</evidence>
<dbReference type="PROSITE" id="PS00211">
    <property type="entry name" value="ABC_TRANSPORTER_1"/>
    <property type="match status" value="1"/>
</dbReference>
<accession>A0A511Z2Y6</accession>
<organism evidence="12 13">
    <name type="scientific">Sporosarcina luteola</name>
    <dbReference type="NCBI Taxonomy" id="582850"/>
    <lineage>
        <taxon>Bacteria</taxon>
        <taxon>Bacillati</taxon>
        <taxon>Bacillota</taxon>
        <taxon>Bacilli</taxon>
        <taxon>Bacillales</taxon>
        <taxon>Caryophanaceae</taxon>
        <taxon>Sporosarcina</taxon>
    </lineage>
</organism>
<keyword evidence="3" id="KW-1003">Cell membrane</keyword>
<reference evidence="12 13" key="1">
    <citation type="submission" date="2019-07" db="EMBL/GenBank/DDBJ databases">
        <title>Whole genome shotgun sequence of Sporosarcina luteola NBRC 105378.</title>
        <authorList>
            <person name="Hosoyama A."/>
            <person name="Uohara A."/>
            <person name="Ohji S."/>
            <person name="Ichikawa N."/>
        </authorList>
    </citation>
    <scope>NUCLEOTIDE SEQUENCE [LARGE SCALE GENOMIC DNA]</scope>
    <source>
        <strain evidence="12 13">NBRC 105378</strain>
    </source>
</reference>
<protein>
    <submittedName>
        <fullName evidence="12">Multidrug ABC transporter permease</fullName>
    </submittedName>
</protein>
<comment type="caution">
    <text evidence="12">The sequence shown here is derived from an EMBL/GenBank/DDBJ whole genome shotgun (WGS) entry which is preliminary data.</text>
</comment>
<keyword evidence="8 9" id="KW-0472">Membrane</keyword>
<dbReference type="Pfam" id="PF00005">
    <property type="entry name" value="ABC_tran"/>
    <property type="match status" value="1"/>
</dbReference>
<dbReference type="PROSITE" id="PS50893">
    <property type="entry name" value="ABC_TRANSPORTER_2"/>
    <property type="match status" value="1"/>
</dbReference>
<sequence>MEGTKRHSWKEFFRLIFKSKLPWKLYIIGFLVAAGSTTVSLIMPKYIQGLFEGDIFNNEIIRNYILLGVLANILVALSALFFSITPPIVMRNVQNTVWSKIMNMKMKDYSKQPSQQLISRVTDDPLFIDSVVAGMKTVLLSTYSLVASYVIMYNMNAKLTFALLPVVPYIFIVSAIAGHYTQKTQKGVQTQYSGVTAFFAERLPRIRLVKSFNKEQEEIELGKDILVEQYKAEKKRITVDLYAEPLMQSVRAIIVGTVLIYGAYLVSVGELKVSQVISFYLYVQFIHTNVLQYGLYWQTLKQAKGASEKISSILDSESERIQREESMPAIEKQDLRFENVSFSYGDRNVLTHLNMEIPAGKVTAIVGPSGCGKSTIFKLIERFYEPNVGRLVIGNTPVEKIHLDEWRKSVASVSQSSPLLSGSIRDNIIYGLEREISAEEVRLAAGLADALEFIEEFPDGFDTEVGEFGSRLSGGQRQRIAIARAFIQDAPILLLDEATSSLDAQSESNIEKSLELLMKDRTTIMIAHDMNFIKEADQIIVIDAGGVSGLGTHDELMKSNELYKILVDIQASKEERMTFF</sequence>
<feature type="transmembrane region" description="Helical" evidence="9">
    <location>
        <begin position="63"/>
        <end position="84"/>
    </location>
</feature>
<dbReference type="InterPro" id="IPR036640">
    <property type="entry name" value="ABC1_TM_sf"/>
</dbReference>
<proteinExistence type="predicted"/>
<dbReference type="PROSITE" id="PS50929">
    <property type="entry name" value="ABC_TM1F"/>
    <property type="match status" value="1"/>
</dbReference>
<dbReference type="PANTHER" id="PTHR43394">
    <property type="entry name" value="ATP-DEPENDENT PERMEASE MDL1, MITOCHONDRIAL"/>
    <property type="match status" value="1"/>
</dbReference>
<name>A0A511Z2Y6_9BACL</name>
<feature type="transmembrane region" description="Helical" evidence="9">
    <location>
        <begin position="250"/>
        <end position="267"/>
    </location>
</feature>
<evidence type="ECO:0000313" key="12">
    <source>
        <dbReference type="EMBL" id="GEN81801.1"/>
    </source>
</evidence>
<evidence type="ECO:0000259" key="11">
    <source>
        <dbReference type="PROSITE" id="PS50929"/>
    </source>
</evidence>
<feature type="domain" description="ABC transporter" evidence="10">
    <location>
        <begin position="335"/>
        <end position="569"/>
    </location>
</feature>
<dbReference type="FunFam" id="3.40.50.300:FF:000221">
    <property type="entry name" value="Multidrug ABC transporter ATP-binding protein"/>
    <property type="match status" value="1"/>
</dbReference>
<dbReference type="Pfam" id="PF00664">
    <property type="entry name" value="ABC_membrane"/>
    <property type="match status" value="1"/>
</dbReference>
<feature type="transmembrane region" description="Helical" evidence="9">
    <location>
        <begin position="159"/>
        <end position="180"/>
    </location>
</feature>
<dbReference type="InterPro" id="IPR003593">
    <property type="entry name" value="AAA+_ATPase"/>
</dbReference>
<gene>
    <name evidence="12" type="ORF">SLU01_01130</name>
</gene>
<dbReference type="InterPro" id="IPR027417">
    <property type="entry name" value="P-loop_NTPase"/>
</dbReference>
<evidence type="ECO:0000256" key="6">
    <source>
        <dbReference type="ARBA" id="ARBA00022840"/>
    </source>
</evidence>
<feature type="transmembrane region" description="Helical" evidence="9">
    <location>
        <begin position="21"/>
        <end position="43"/>
    </location>
</feature>
<dbReference type="SUPFAM" id="SSF52540">
    <property type="entry name" value="P-loop containing nucleoside triphosphate hydrolases"/>
    <property type="match status" value="1"/>
</dbReference>
<dbReference type="PANTHER" id="PTHR43394:SF1">
    <property type="entry name" value="ATP-BINDING CASSETTE SUB-FAMILY B MEMBER 10, MITOCHONDRIAL"/>
    <property type="match status" value="1"/>
</dbReference>
<evidence type="ECO:0000313" key="13">
    <source>
        <dbReference type="Proteomes" id="UP000321901"/>
    </source>
</evidence>
<dbReference type="Proteomes" id="UP000321901">
    <property type="component" value="Unassembled WGS sequence"/>
</dbReference>
<dbReference type="RefSeq" id="WP_147054228.1">
    <property type="nucleotide sequence ID" value="NZ_BJYL01000003.1"/>
</dbReference>
<evidence type="ECO:0000256" key="4">
    <source>
        <dbReference type="ARBA" id="ARBA00022692"/>
    </source>
</evidence>
<feature type="domain" description="ABC transmembrane type-1" evidence="11">
    <location>
        <begin position="27"/>
        <end position="302"/>
    </location>
</feature>
<evidence type="ECO:0000256" key="5">
    <source>
        <dbReference type="ARBA" id="ARBA00022741"/>
    </source>
</evidence>
<dbReference type="Gene3D" id="3.40.50.300">
    <property type="entry name" value="P-loop containing nucleotide triphosphate hydrolases"/>
    <property type="match status" value="1"/>
</dbReference>
<comment type="subcellular location">
    <subcellularLocation>
        <location evidence="1">Cell membrane</location>
        <topology evidence="1">Multi-pass membrane protein</topology>
    </subcellularLocation>
</comment>
<dbReference type="InterPro" id="IPR011527">
    <property type="entry name" value="ABC1_TM_dom"/>
</dbReference>
<keyword evidence="13" id="KW-1185">Reference proteome</keyword>
<dbReference type="InterPro" id="IPR017871">
    <property type="entry name" value="ABC_transporter-like_CS"/>
</dbReference>
<dbReference type="GO" id="GO:0016887">
    <property type="term" value="F:ATP hydrolysis activity"/>
    <property type="evidence" value="ECO:0007669"/>
    <property type="project" value="InterPro"/>
</dbReference>
<keyword evidence="6" id="KW-0067">ATP-binding</keyword>
<evidence type="ECO:0000259" key="10">
    <source>
        <dbReference type="PROSITE" id="PS50893"/>
    </source>
</evidence>
<keyword evidence="5" id="KW-0547">Nucleotide-binding</keyword>
<dbReference type="EMBL" id="BJYL01000003">
    <property type="protein sequence ID" value="GEN81801.1"/>
    <property type="molecule type" value="Genomic_DNA"/>
</dbReference>
<keyword evidence="7 9" id="KW-1133">Transmembrane helix</keyword>
<dbReference type="InterPro" id="IPR039421">
    <property type="entry name" value="Type_1_exporter"/>
</dbReference>
<dbReference type="GO" id="GO:0005886">
    <property type="term" value="C:plasma membrane"/>
    <property type="evidence" value="ECO:0007669"/>
    <property type="project" value="UniProtKB-SubCell"/>
</dbReference>
<dbReference type="GO" id="GO:0005524">
    <property type="term" value="F:ATP binding"/>
    <property type="evidence" value="ECO:0007669"/>
    <property type="project" value="UniProtKB-KW"/>
</dbReference>
<keyword evidence="4 9" id="KW-0812">Transmembrane</keyword>
<dbReference type="InterPro" id="IPR003439">
    <property type="entry name" value="ABC_transporter-like_ATP-bd"/>
</dbReference>
<dbReference type="Gene3D" id="1.20.1560.10">
    <property type="entry name" value="ABC transporter type 1, transmembrane domain"/>
    <property type="match status" value="1"/>
</dbReference>
<evidence type="ECO:0000256" key="7">
    <source>
        <dbReference type="ARBA" id="ARBA00022989"/>
    </source>
</evidence>
<keyword evidence="2" id="KW-0813">Transport</keyword>
<feature type="transmembrane region" description="Helical" evidence="9">
    <location>
        <begin position="279"/>
        <end position="297"/>
    </location>
</feature>
<dbReference type="SUPFAM" id="SSF90123">
    <property type="entry name" value="ABC transporter transmembrane region"/>
    <property type="match status" value="1"/>
</dbReference>
<evidence type="ECO:0000256" key="9">
    <source>
        <dbReference type="SAM" id="Phobius"/>
    </source>
</evidence>
<evidence type="ECO:0000256" key="2">
    <source>
        <dbReference type="ARBA" id="ARBA00022448"/>
    </source>
</evidence>
<dbReference type="OrthoDB" id="9770415at2"/>
<evidence type="ECO:0000256" key="3">
    <source>
        <dbReference type="ARBA" id="ARBA00022475"/>
    </source>
</evidence>
<dbReference type="SMART" id="SM00382">
    <property type="entry name" value="AAA"/>
    <property type="match status" value="1"/>
</dbReference>
<dbReference type="GO" id="GO:0015421">
    <property type="term" value="F:ABC-type oligopeptide transporter activity"/>
    <property type="evidence" value="ECO:0007669"/>
    <property type="project" value="TreeGrafter"/>
</dbReference>
<evidence type="ECO:0000256" key="1">
    <source>
        <dbReference type="ARBA" id="ARBA00004651"/>
    </source>
</evidence>